<name>A0A8C9U8J8_SCLFO</name>
<dbReference type="InterPro" id="IPR003599">
    <property type="entry name" value="Ig_sub"/>
</dbReference>
<keyword evidence="7" id="KW-0325">Glycoprotein</keyword>
<dbReference type="AlphaFoldDB" id="A0A8C9U8J8"/>
<evidence type="ECO:0000256" key="8">
    <source>
        <dbReference type="SAM" id="Phobius"/>
    </source>
</evidence>
<feature type="transmembrane region" description="Helical" evidence="8">
    <location>
        <begin position="258"/>
        <end position="277"/>
    </location>
</feature>
<dbReference type="GO" id="GO:0002376">
    <property type="term" value="P:immune system process"/>
    <property type="evidence" value="ECO:0007669"/>
    <property type="project" value="UniProtKB-KW"/>
</dbReference>
<dbReference type="GO" id="GO:0009617">
    <property type="term" value="P:response to bacterium"/>
    <property type="evidence" value="ECO:0007669"/>
    <property type="project" value="TreeGrafter"/>
</dbReference>
<keyword evidence="2" id="KW-1003">Cell membrane</keyword>
<dbReference type="Ensembl" id="ENSSFOT00015080126.1">
    <property type="protein sequence ID" value="ENSSFOP00015059171.1"/>
    <property type="gene ID" value="ENSSFOG00015024306.1"/>
</dbReference>
<keyword evidence="8" id="KW-0812">Transmembrane</keyword>
<keyword evidence="8" id="KW-1133">Transmembrane helix</keyword>
<evidence type="ECO:0000256" key="4">
    <source>
        <dbReference type="ARBA" id="ARBA00022859"/>
    </source>
</evidence>
<keyword evidence="6" id="KW-1015">Disulfide bond</keyword>
<evidence type="ECO:0000313" key="11">
    <source>
        <dbReference type="Ensembl" id="ENSSFOP00015059171.1"/>
    </source>
</evidence>
<comment type="subcellular location">
    <subcellularLocation>
        <location evidence="1">Cell membrane</location>
    </subcellularLocation>
</comment>
<protein>
    <recommendedName>
        <fullName evidence="10">Ig-like domain-containing protein</fullName>
    </recommendedName>
</protein>
<evidence type="ECO:0000256" key="1">
    <source>
        <dbReference type="ARBA" id="ARBA00004236"/>
    </source>
</evidence>
<dbReference type="SMART" id="SM00406">
    <property type="entry name" value="IGv"/>
    <property type="match status" value="2"/>
</dbReference>
<accession>A0A8C9U8J8</accession>
<dbReference type="PANTHER" id="PTHR19433:SF111">
    <property type="entry name" value="T CELL RECEPTOR ALPHA VARIABLE 4"/>
    <property type="match status" value="1"/>
</dbReference>
<reference evidence="11" key="3">
    <citation type="submission" date="2025-09" db="UniProtKB">
        <authorList>
            <consortium name="Ensembl"/>
        </authorList>
    </citation>
    <scope>IDENTIFICATION</scope>
</reference>
<dbReference type="SUPFAM" id="SSF48726">
    <property type="entry name" value="Immunoglobulin"/>
    <property type="match status" value="2"/>
</dbReference>
<dbReference type="PROSITE" id="PS50835">
    <property type="entry name" value="IG_LIKE"/>
    <property type="match status" value="2"/>
</dbReference>
<organism evidence="11 12">
    <name type="scientific">Scleropages formosus</name>
    <name type="common">Asian bonytongue</name>
    <name type="synonym">Osteoglossum formosum</name>
    <dbReference type="NCBI Taxonomy" id="113540"/>
    <lineage>
        <taxon>Eukaryota</taxon>
        <taxon>Metazoa</taxon>
        <taxon>Chordata</taxon>
        <taxon>Craniata</taxon>
        <taxon>Vertebrata</taxon>
        <taxon>Euteleostomi</taxon>
        <taxon>Actinopterygii</taxon>
        <taxon>Neopterygii</taxon>
        <taxon>Teleostei</taxon>
        <taxon>Osteoglossocephala</taxon>
        <taxon>Osteoglossomorpha</taxon>
        <taxon>Osteoglossiformes</taxon>
        <taxon>Osteoglossidae</taxon>
        <taxon>Scleropages</taxon>
    </lineage>
</organism>
<feature type="domain" description="Ig-like" evidence="10">
    <location>
        <begin position="34"/>
        <end position="124"/>
    </location>
</feature>
<evidence type="ECO:0000256" key="6">
    <source>
        <dbReference type="ARBA" id="ARBA00023157"/>
    </source>
</evidence>
<keyword evidence="5 8" id="KW-0472">Membrane</keyword>
<dbReference type="Proteomes" id="UP000694397">
    <property type="component" value="Chromosome 13"/>
</dbReference>
<dbReference type="GeneTree" id="ENSGT01030000234530"/>
<dbReference type="InterPro" id="IPR052051">
    <property type="entry name" value="TCR_complex_component"/>
</dbReference>
<evidence type="ECO:0000256" key="9">
    <source>
        <dbReference type="SAM" id="SignalP"/>
    </source>
</evidence>
<dbReference type="InterPro" id="IPR013106">
    <property type="entry name" value="Ig_V-set"/>
</dbReference>
<dbReference type="GO" id="GO:0005886">
    <property type="term" value="C:plasma membrane"/>
    <property type="evidence" value="ECO:0007669"/>
    <property type="project" value="UniProtKB-SubCell"/>
</dbReference>
<dbReference type="PANTHER" id="PTHR19433">
    <property type="entry name" value="T-CELL RECEPTOR ALPHA CHAIN V REGION-RELATED"/>
    <property type="match status" value="1"/>
</dbReference>
<keyword evidence="4" id="KW-0391">Immunity</keyword>
<sequence length="350" mass="38909">MIILHVALALMSNMYMTFSNDIVQPIPIKSVQLGDNVTLECDMSMEETGYVSWYKQIVGEKPCLIVTSHKSFTDARFESKFNSLHFEVKRDGAKHFLTILQAEESDSAFYYCASMRSYAAAFVTGVFLTVKGSEELQSISRTVVQQLVSDPVHPGDSVTLQCTVDSETCAGKHSVYWFRHGSGESLPGLIYTHGNRRDECEKSPEAGSPTHSCVYSLPKRNLSRSDAGIYYCAVVMCGDILFGNGTQLDIEEPFLDPVILALAIALVLCIIVILVLICTRAKETCGNCTGASQKVQHDGIKTQVKSDQNYEAELLNYAALHIPVKEPRSARKKEMIQQSVYSDIRCTQWE</sequence>
<feature type="signal peptide" evidence="9">
    <location>
        <begin position="1"/>
        <end position="19"/>
    </location>
</feature>
<reference evidence="11 12" key="1">
    <citation type="submission" date="2019-04" db="EMBL/GenBank/DDBJ databases">
        <authorList>
            <consortium name="Wellcome Sanger Institute Data Sharing"/>
        </authorList>
    </citation>
    <scope>NUCLEOTIDE SEQUENCE [LARGE SCALE GENOMIC DNA]</scope>
</reference>
<dbReference type="InterPro" id="IPR007110">
    <property type="entry name" value="Ig-like_dom"/>
</dbReference>
<feature type="domain" description="Ig-like" evidence="10">
    <location>
        <begin position="137"/>
        <end position="234"/>
    </location>
</feature>
<reference evidence="11" key="2">
    <citation type="submission" date="2025-08" db="UniProtKB">
        <authorList>
            <consortium name="Ensembl"/>
        </authorList>
    </citation>
    <scope>IDENTIFICATION</scope>
</reference>
<dbReference type="Pfam" id="PF07686">
    <property type="entry name" value="V-set"/>
    <property type="match status" value="2"/>
</dbReference>
<dbReference type="CDD" id="cd00099">
    <property type="entry name" value="IgV"/>
    <property type="match status" value="1"/>
</dbReference>
<dbReference type="SMART" id="SM00409">
    <property type="entry name" value="IG"/>
    <property type="match status" value="2"/>
</dbReference>
<evidence type="ECO:0000259" key="10">
    <source>
        <dbReference type="PROSITE" id="PS50835"/>
    </source>
</evidence>
<evidence type="ECO:0000256" key="2">
    <source>
        <dbReference type="ARBA" id="ARBA00022475"/>
    </source>
</evidence>
<dbReference type="Gene3D" id="2.60.40.10">
    <property type="entry name" value="Immunoglobulins"/>
    <property type="match status" value="2"/>
</dbReference>
<evidence type="ECO:0000256" key="3">
    <source>
        <dbReference type="ARBA" id="ARBA00022729"/>
    </source>
</evidence>
<dbReference type="OrthoDB" id="6370831at2759"/>
<keyword evidence="3 9" id="KW-0732">Signal</keyword>
<dbReference type="InterPro" id="IPR013783">
    <property type="entry name" value="Ig-like_fold"/>
</dbReference>
<evidence type="ECO:0000256" key="7">
    <source>
        <dbReference type="ARBA" id="ARBA00023180"/>
    </source>
</evidence>
<evidence type="ECO:0000313" key="12">
    <source>
        <dbReference type="Proteomes" id="UP000694397"/>
    </source>
</evidence>
<keyword evidence="12" id="KW-1185">Reference proteome</keyword>
<dbReference type="InterPro" id="IPR036179">
    <property type="entry name" value="Ig-like_dom_sf"/>
</dbReference>
<feature type="chain" id="PRO_5034814880" description="Ig-like domain-containing protein" evidence="9">
    <location>
        <begin position="20"/>
        <end position="350"/>
    </location>
</feature>
<proteinExistence type="predicted"/>
<evidence type="ECO:0000256" key="5">
    <source>
        <dbReference type="ARBA" id="ARBA00023136"/>
    </source>
</evidence>